<dbReference type="Gene3D" id="3.40.50.880">
    <property type="match status" value="1"/>
</dbReference>
<comment type="similarity">
    <text evidence="1">Belongs to the glutaminase PdxT/SNO family.</text>
</comment>
<feature type="binding site" evidence="9">
    <location>
        <position position="122"/>
    </location>
    <ligand>
        <name>L-glutamine</name>
        <dbReference type="ChEBI" id="CHEBI:58359"/>
    </ligand>
</feature>
<dbReference type="Proteomes" id="UP001212841">
    <property type="component" value="Unassembled WGS sequence"/>
</dbReference>
<proteinExistence type="inferred from homology"/>
<dbReference type="GO" id="GO:0008614">
    <property type="term" value="P:pyridoxine metabolic process"/>
    <property type="evidence" value="ECO:0007669"/>
    <property type="project" value="TreeGrafter"/>
</dbReference>
<feature type="binding site" evidence="9">
    <location>
        <begin position="151"/>
        <end position="152"/>
    </location>
    <ligand>
        <name>L-glutamine</name>
        <dbReference type="ChEBI" id="CHEBI:58359"/>
    </ligand>
</feature>
<evidence type="ECO:0000256" key="8">
    <source>
        <dbReference type="PIRSR" id="PIRSR005639-1"/>
    </source>
</evidence>
<dbReference type="AlphaFoldDB" id="A0AAD5X0Y9"/>
<evidence type="ECO:0000256" key="1">
    <source>
        <dbReference type="ARBA" id="ARBA00008345"/>
    </source>
</evidence>
<keyword evidence="6" id="KW-0456">Lyase</keyword>
<dbReference type="CDD" id="cd01749">
    <property type="entry name" value="GATase1_PB"/>
    <property type="match status" value="1"/>
</dbReference>
<comment type="catalytic activity">
    <reaction evidence="7">
        <text>L-glutamine + H2O = L-glutamate + NH4(+)</text>
        <dbReference type="Rhea" id="RHEA:15889"/>
        <dbReference type="ChEBI" id="CHEBI:15377"/>
        <dbReference type="ChEBI" id="CHEBI:28938"/>
        <dbReference type="ChEBI" id="CHEBI:29985"/>
        <dbReference type="ChEBI" id="CHEBI:58359"/>
        <dbReference type="EC" id="3.5.1.2"/>
    </reaction>
</comment>
<accession>A0AAD5X0Y9</accession>
<reference evidence="10" key="1">
    <citation type="submission" date="2020-05" db="EMBL/GenBank/DDBJ databases">
        <title>Phylogenomic resolution of chytrid fungi.</title>
        <authorList>
            <person name="Stajich J.E."/>
            <person name="Amses K."/>
            <person name="Simmons R."/>
            <person name="Seto K."/>
            <person name="Myers J."/>
            <person name="Bonds A."/>
            <person name="Quandt C.A."/>
            <person name="Barry K."/>
            <person name="Liu P."/>
            <person name="Grigoriev I."/>
            <person name="Longcore J.E."/>
            <person name="James T.Y."/>
        </authorList>
    </citation>
    <scope>NUCLEOTIDE SEQUENCE</scope>
    <source>
        <strain evidence="10">JEL0318</strain>
    </source>
</reference>
<dbReference type="GO" id="GO:0016829">
    <property type="term" value="F:lyase activity"/>
    <property type="evidence" value="ECO:0007669"/>
    <property type="project" value="UniProtKB-KW"/>
</dbReference>
<gene>
    <name evidence="10" type="ORF">HK097_009644</name>
</gene>
<organism evidence="10 11">
    <name type="scientific">Rhizophlyctis rosea</name>
    <dbReference type="NCBI Taxonomy" id="64517"/>
    <lineage>
        <taxon>Eukaryota</taxon>
        <taxon>Fungi</taxon>
        <taxon>Fungi incertae sedis</taxon>
        <taxon>Chytridiomycota</taxon>
        <taxon>Chytridiomycota incertae sedis</taxon>
        <taxon>Chytridiomycetes</taxon>
        <taxon>Rhizophlyctidales</taxon>
        <taxon>Rhizophlyctidaceae</taxon>
        <taxon>Rhizophlyctis</taxon>
    </lineage>
</organism>
<feature type="active site" description="Nucleophile" evidence="8">
    <location>
        <position position="92"/>
    </location>
</feature>
<evidence type="ECO:0000256" key="5">
    <source>
        <dbReference type="ARBA" id="ARBA00022962"/>
    </source>
</evidence>
<dbReference type="PROSITE" id="PS51130">
    <property type="entry name" value="PDXT_SNO_2"/>
    <property type="match status" value="1"/>
</dbReference>
<dbReference type="InterPro" id="IPR002161">
    <property type="entry name" value="PdxT/SNO"/>
</dbReference>
<evidence type="ECO:0000256" key="3">
    <source>
        <dbReference type="ARBA" id="ARBA00022801"/>
    </source>
</evidence>
<evidence type="ECO:0000256" key="2">
    <source>
        <dbReference type="ARBA" id="ARBA00012918"/>
    </source>
</evidence>
<feature type="active site" description="Charge relay system" evidence="8">
    <location>
        <position position="196"/>
    </location>
</feature>
<sequence>MTEQQPPRKLRIGVLALQGAFTEHINLLNRLTDDIEAVIQIKTPQQLESSNLDALILPGGESTTMALIAERNGLMEPLRGWVRAGKPVWGTCAGLILLSNTAHRTKQLGQPLIGGLSVSVKRNAFGTQLNSFVSDLSIPSLGPEPFPAVFIRAPIIETLDDPSVEVLARVTNSDAGGEGENIVAVRQGSLLATAFHPELTADDRFHRYYLEMVREVRGNLGEGVNTSSS</sequence>
<dbReference type="PROSITE" id="PS01236">
    <property type="entry name" value="PDXT_SNO_1"/>
    <property type="match status" value="1"/>
</dbReference>
<dbReference type="PANTHER" id="PTHR31559:SF0">
    <property type="entry name" value="PYRIDOXAL 5'-PHOSPHATE SYNTHASE SUBUNIT SNO1-RELATED"/>
    <property type="match status" value="1"/>
</dbReference>
<dbReference type="PIRSF" id="PIRSF005639">
    <property type="entry name" value="Glut_amidoT_SNO"/>
    <property type="match status" value="1"/>
</dbReference>
<dbReference type="EMBL" id="JADGJD010000657">
    <property type="protein sequence ID" value="KAJ3049354.1"/>
    <property type="molecule type" value="Genomic_DNA"/>
</dbReference>
<dbReference type="Pfam" id="PF01174">
    <property type="entry name" value="SNO"/>
    <property type="match status" value="1"/>
</dbReference>
<keyword evidence="11" id="KW-1185">Reference proteome</keyword>
<evidence type="ECO:0000313" key="10">
    <source>
        <dbReference type="EMBL" id="KAJ3049354.1"/>
    </source>
</evidence>
<dbReference type="InterPro" id="IPR021196">
    <property type="entry name" value="PdxT/SNO_CS"/>
</dbReference>
<dbReference type="EC" id="3.5.1.2" evidence="2"/>
<dbReference type="GO" id="GO:1903600">
    <property type="term" value="C:glutaminase complex"/>
    <property type="evidence" value="ECO:0007669"/>
    <property type="project" value="TreeGrafter"/>
</dbReference>
<feature type="binding site" evidence="9">
    <location>
        <begin position="60"/>
        <end position="62"/>
    </location>
    <ligand>
        <name>L-glutamine</name>
        <dbReference type="ChEBI" id="CHEBI:58359"/>
    </ligand>
</feature>
<dbReference type="GO" id="GO:0042823">
    <property type="term" value="P:pyridoxal phosphate biosynthetic process"/>
    <property type="evidence" value="ECO:0007669"/>
    <property type="project" value="InterPro"/>
</dbReference>
<dbReference type="SUPFAM" id="SSF52317">
    <property type="entry name" value="Class I glutamine amidotransferase-like"/>
    <property type="match status" value="1"/>
</dbReference>
<keyword evidence="3" id="KW-0378">Hydrolase</keyword>
<comment type="caution">
    <text evidence="10">The sequence shown here is derived from an EMBL/GenBank/DDBJ whole genome shotgun (WGS) entry which is preliminary data.</text>
</comment>
<evidence type="ECO:0000313" key="11">
    <source>
        <dbReference type="Proteomes" id="UP001212841"/>
    </source>
</evidence>
<keyword evidence="4" id="KW-0663">Pyridoxal phosphate</keyword>
<feature type="active site" description="Charge relay system" evidence="8">
    <location>
        <position position="198"/>
    </location>
</feature>
<evidence type="ECO:0000256" key="4">
    <source>
        <dbReference type="ARBA" id="ARBA00022898"/>
    </source>
</evidence>
<dbReference type="PROSITE" id="PS51273">
    <property type="entry name" value="GATASE_TYPE_1"/>
    <property type="match status" value="1"/>
</dbReference>
<evidence type="ECO:0000256" key="6">
    <source>
        <dbReference type="ARBA" id="ARBA00023239"/>
    </source>
</evidence>
<dbReference type="GO" id="GO:0004359">
    <property type="term" value="F:glutaminase activity"/>
    <property type="evidence" value="ECO:0007669"/>
    <property type="project" value="UniProtKB-EC"/>
</dbReference>
<evidence type="ECO:0000256" key="7">
    <source>
        <dbReference type="ARBA" id="ARBA00049534"/>
    </source>
</evidence>
<dbReference type="HAMAP" id="MF_01615">
    <property type="entry name" value="PdxT"/>
    <property type="match status" value="1"/>
</dbReference>
<evidence type="ECO:0000256" key="9">
    <source>
        <dbReference type="PIRSR" id="PIRSR005639-2"/>
    </source>
</evidence>
<keyword evidence="5" id="KW-0315">Glutamine amidotransferase</keyword>
<dbReference type="InterPro" id="IPR029062">
    <property type="entry name" value="Class_I_gatase-like"/>
</dbReference>
<name>A0AAD5X0Y9_9FUNG</name>
<dbReference type="FunFam" id="3.40.50.880:FF:000041">
    <property type="entry name" value="Glutamine amidotransferase subunit pdxT, putative"/>
    <property type="match status" value="1"/>
</dbReference>
<dbReference type="NCBIfam" id="TIGR03800">
    <property type="entry name" value="PLP_synth_Pdx2"/>
    <property type="match status" value="1"/>
</dbReference>
<dbReference type="GO" id="GO:0005829">
    <property type="term" value="C:cytosol"/>
    <property type="evidence" value="ECO:0007669"/>
    <property type="project" value="TreeGrafter"/>
</dbReference>
<dbReference type="PANTHER" id="PTHR31559">
    <property type="entry name" value="PYRIDOXAL 5'-PHOSPHATE SYNTHASE SUBUNIT SNO"/>
    <property type="match status" value="1"/>
</dbReference>
<protein>
    <recommendedName>
        <fullName evidence="2">glutaminase</fullName>
        <ecNumber evidence="2">3.5.1.2</ecNumber>
    </recommendedName>
</protein>